<keyword evidence="6" id="KW-0732">Signal</keyword>
<comment type="subcellular location">
    <subcellularLocation>
        <location evidence="1">Secreted</location>
    </subcellularLocation>
</comment>
<accession>A0A2B4SZ08</accession>
<evidence type="ECO:0000256" key="5">
    <source>
        <dbReference type="PIRSR" id="PIRSR601820-3"/>
    </source>
</evidence>
<dbReference type="GO" id="GO:0031012">
    <property type="term" value="C:extracellular matrix"/>
    <property type="evidence" value="ECO:0007669"/>
    <property type="project" value="TreeGrafter"/>
</dbReference>
<feature type="signal peptide" evidence="6">
    <location>
        <begin position="1"/>
        <end position="20"/>
    </location>
</feature>
<keyword evidence="9" id="KW-1185">Reference proteome</keyword>
<comment type="caution">
    <text evidence="8">The sequence shown here is derived from an EMBL/GenBank/DDBJ whole genome shotgun (WGS) entry which is preliminary data.</text>
</comment>
<dbReference type="GO" id="GO:0046872">
    <property type="term" value="F:metal ion binding"/>
    <property type="evidence" value="ECO:0007669"/>
    <property type="project" value="UniProtKB-KW"/>
</dbReference>
<feature type="domain" description="NTR" evidence="7">
    <location>
        <begin position="21"/>
        <end position="162"/>
    </location>
</feature>
<gene>
    <name evidence="8" type="primary">TIMP1</name>
    <name evidence="8" type="ORF">AWC38_SpisGene855</name>
</gene>
<dbReference type="GO" id="GO:0002020">
    <property type="term" value="F:protease binding"/>
    <property type="evidence" value="ECO:0007669"/>
    <property type="project" value="TreeGrafter"/>
</dbReference>
<keyword evidence="2" id="KW-0964">Secreted</keyword>
<keyword evidence="3 5" id="KW-1015">Disulfide bond</keyword>
<dbReference type="AlphaFoldDB" id="A0A2B4SZ08"/>
<dbReference type="InterPro" id="IPR001134">
    <property type="entry name" value="Netrin_domain"/>
</dbReference>
<feature type="disulfide bond" evidence="5">
    <location>
        <begin position="23"/>
        <end position="136"/>
    </location>
</feature>
<keyword evidence="4" id="KW-0479">Metal-binding</keyword>
<organism evidence="8 9">
    <name type="scientific">Stylophora pistillata</name>
    <name type="common">Smooth cauliflower coral</name>
    <dbReference type="NCBI Taxonomy" id="50429"/>
    <lineage>
        <taxon>Eukaryota</taxon>
        <taxon>Metazoa</taxon>
        <taxon>Cnidaria</taxon>
        <taxon>Anthozoa</taxon>
        <taxon>Hexacorallia</taxon>
        <taxon>Scleractinia</taxon>
        <taxon>Astrocoeniina</taxon>
        <taxon>Pocilloporidae</taxon>
        <taxon>Stylophora</taxon>
    </lineage>
</organism>
<evidence type="ECO:0000256" key="1">
    <source>
        <dbReference type="ARBA" id="ARBA00004613"/>
    </source>
</evidence>
<evidence type="ECO:0000313" key="8">
    <source>
        <dbReference type="EMBL" id="PFX34323.1"/>
    </source>
</evidence>
<feature type="chain" id="PRO_5012496349" evidence="6">
    <location>
        <begin position="21"/>
        <end position="165"/>
    </location>
</feature>
<evidence type="ECO:0000256" key="2">
    <source>
        <dbReference type="ARBA" id="ARBA00022525"/>
    </source>
</evidence>
<feature type="binding site" evidence="4">
    <location>
        <position position="21"/>
    </location>
    <ligand>
        <name>Zn(2+)</name>
        <dbReference type="ChEBI" id="CHEBI:29105"/>
        <note>ligand shared with metalloproteinase partner</note>
    </ligand>
</feature>
<dbReference type="Gene3D" id="2.40.50.120">
    <property type="match status" value="1"/>
</dbReference>
<dbReference type="InterPro" id="IPR001820">
    <property type="entry name" value="TIMP"/>
</dbReference>
<dbReference type="OrthoDB" id="6041373at2759"/>
<evidence type="ECO:0000259" key="7">
    <source>
        <dbReference type="PROSITE" id="PS50189"/>
    </source>
</evidence>
<dbReference type="GO" id="GO:0051045">
    <property type="term" value="P:negative regulation of membrane protein ectodomain proteolysis"/>
    <property type="evidence" value="ECO:0007669"/>
    <property type="project" value="TreeGrafter"/>
</dbReference>
<dbReference type="InterPro" id="IPR008993">
    <property type="entry name" value="TIMP-like_OB-fold"/>
</dbReference>
<evidence type="ECO:0000256" key="3">
    <source>
        <dbReference type="ARBA" id="ARBA00023157"/>
    </source>
</evidence>
<dbReference type="PANTHER" id="PTHR11844:SF25">
    <property type="entry name" value="NTR DOMAIN-CONTAINING PROTEIN"/>
    <property type="match status" value="1"/>
</dbReference>
<evidence type="ECO:0000256" key="6">
    <source>
        <dbReference type="SAM" id="SignalP"/>
    </source>
</evidence>
<dbReference type="GO" id="GO:0005615">
    <property type="term" value="C:extracellular space"/>
    <property type="evidence" value="ECO:0007669"/>
    <property type="project" value="TreeGrafter"/>
</dbReference>
<keyword evidence="4" id="KW-0862">Zinc</keyword>
<dbReference type="PROSITE" id="PS50189">
    <property type="entry name" value="NTR"/>
    <property type="match status" value="1"/>
</dbReference>
<protein>
    <submittedName>
        <fullName evidence="8">Metalloproteinase inhibitor 1</fullName>
    </submittedName>
</protein>
<dbReference type="PANTHER" id="PTHR11844">
    <property type="entry name" value="METALLOPROTEASE INHIBITOR"/>
    <property type="match status" value="1"/>
</dbReference>
<proteinExistence type="predicted"/>
<feature type="disulfide bond" evidence="5">
    <location>
        <begin position="21"/>
        <end position="110"/>
    </location>
</feature>
<dbReference type="SUPFAM" id="SSF50242">
    <property type="entry name" value="TIMP-like"/>
    <property type="match status" value="1"/>
</dbReference>
<dbReference type="Pfam" id="PF00965">
    <property type="entry name" value="TIMP"/>
    <property type="match status" value="1"/>
</dbReference>
<sequence>MASILSFMTVILCAVALSEGCSCVTTDHWEILCRDQFAVQAEVRKRIGEKAIKAEARGLTDPDSEKEYEVTIWKKFKGSDRIVTRPFRSGRNPDVHIEERTNVLTRIGGCGIDLQKGEYYLLTGKIDGESLYINRCGWNVPWASLSAEDLIALAGFSTANNCSSS</sequence>
<dbReference type="Proteomes" id="UP000225706">
    <property type="component" value="Unassembled WGS sequence"/>
</dbReference>
<reference evidence="9" key="1">
    <citation type="journal article" date="2017" name="bioRxiv">
        <title>Comparative analysis of the genomes of Stylophora pistillata and Acropora digitifera provides evidence for extensive differences between species of corals.</title>
        <authorList>
            <person name="Voolstra C.R."/>
            <person name="Li Y."/>
            <person name="Liew Y.J."/>
            <person name="Baumgarten S."/>
            <person name="Zoccola D."/>
            <person name="Flot J.-F."/>
            <person name="Tambutte S."/>
            <person name="Allemand D."/>
            <person name="Aranda M."/>
        </authorList>
    </citation>
    <scope>NUCLEOTIDE SEQUENCE [LARGE SCALE GENOMIC DNA]</scope>
</reference>
<dbReference type="GO" id="GO:0008191">
    <property type="term" value="F:metalloendopeptidase inhibitor activity"/>
    <property type="evidence" value="ECO:0007669"/>
    <property type="project" value="InterPro"/>
</dbReference>
<evidence type="ECO:0000256" key="4">
    <source>
        <dbReference type="PIRSR" id="PIRSR601820-1"/>
    </source>
</evidence>
<dbReference type="EMBL" id="LSMT01000005">
    <property type="protein sequence ID" value="PFX34323.1"/>
    <property type="molecule type" value="Genomic_DNA"/>
</dbReference>
<evidence type="ECO:0000313" key="9">
    <source>
        <dbReference type="Proteomes" id="UP000225706"/>
    </source>
</evidence>
<name>A0A2B4SZ08_STYPI</name>